<feature type="region of interest" description="Disordered" evidence="1">
    <location>
        <begin position="1"/>
        <end position="25"/>
    </location>
</feature>
<name>A0A6N9I023_9LACO</name>
<dbReference type="InterPro" id="IPR046762">
    <property type="entry name" value="pAdhesive_17"/>
</dbReference>
<reference evidence="3 4" key="1">
    <citation type="journal article" date="2019" name="Appl. Environ. Microbiol.">
        <title>Genetic determinants of hydroxycinnamic acid metabolism in heterofermentative lactobacilli.</title>
        <authorList>
            <person name="Gaur G."/>
            <person name="Oh J.H."/>
            <person name="Filannino P."/>
            <person name="Gobbetti M."/>
            <person name="van Pijkeren J.P."/>
            <person name="Ganzle M.G."/>
        </authorList>
    </citation>
    <scope>NUCLEOTIDE SEQUENCE [LARGE SCALE GENOMIC DNA]</scope>
    <source>
        <strain evidence="3 4">C5</strain>
    </source>
</reference>
<dbReference type="EMBL" id="WEZQ01000001">
    <property type="protein sequence ID" value="MYV16179.1"/>
    <property type="molecule type" value="Genomic_DNA"/>
</dbReference>
<gene>
    <name evidence="3" type="ORF">GB993_01375</name>
</gene>
<dbReference type="Proteomes" id="UP000449209">
    <property type="component" value="Unassembled WGS sequence"/>
</dbReference>
<evidence type="ECO:0000259" key="2">
    <source>
        <dbReference type="Pfam" id="PF20609"/>
    </source>
</evidence>
<proteinExistence type="predicted"/>
<dbReference type="Pfam" id="PF20609">
    <property type="entry name" value="pAdhesive_17"/>
    <property type="match status" value="1"/>
</dbReference>
<evidence type="ECO:0000313" key="4">
    <source>
        <dbReference type="Proteomes" id="UP000449209"/>
    </source>
</evidence>
<feature type="domain" description="Putative adhesive" evidence="2">
    <location>
        <begin position="69"/>
        <end position="283"/>
    </location>
</feature>
<accession>A0A6N9I023</accession>
<evidence type="ECO:0000313" key="3">
    <source>
        <dbReference type="EMBL" id="MYV16179.1"/>
    </source>
</evidence>
<dbReference type="AlphaFoldDB" id="A0A6N9I023"/>
<dbReference type="OrthoDB" id="2157687at2"/>
<protein>
    <recommendedName>
        <fullName evidence="2">Putative adhesive domain-containing protein</fullName>
    </recommendedName>
</protein>
<evidence type="ECO:0000256" key="1">
    <source>
        <dbReference type="SAM" id="MobiDB-lite"/>
    </source>
</evidence>
<dbReference type="RefSeq" id="WP_161002779.1">
    <property type="nucleotide sequence ID" value="NZ_WEZQ01000001.1"/>
</dbReference>
<organism evidence="3 4">
    <name type="scientific">Furfurilactobacillus milii</name>
    <dbReference type="NCBI Taxonomy" id="2888272"/>
    <lineage>
        <taxon>Bacteria</taxon>
        <taxon>Bacillati</taxon>
        <taxon>Bacillota</taxon>
        <taxon>Bacilli</taxon>
        <taxon>Lactobacillales</taxon>
        <taxon>Lactobacillaceae</taxon>
        <taxon>Furfurilactobacillus</taxon>
    </lineage>
</organism>
<comment type="caution">
    <text evidence="3">The sequence shown here is derived from an EMBL/GenBank/DDBJ whole genome shotgun (WGS) entry which is preliminary data.</text>
</comment>
<sequence>MSKTKASTQSPKKVSKKSPSESRANFKRNLRRSIYVCGATLMLLSASVPSGVALADTINEPQTTRQARAGLADVSLLSNGQMTTNKANPQTKNAQGNYDLDLSYTGTGVADVGLATKKIMVFGLAPELRGKVVGGANISVDAALTDINLSKIPGVSAEVALVQTALSALGTGSPELKAVQNALNRLTSAQPLGTYQANVAGTVSNDRITADVTDGLGNYVKSQTDLIIADVQNALNALPTSNPLTATLREALQALLNVLNPIIGVSSNLLNNLLNVNLLGHNRTFDNDCK</sequence>